<organism evidence="8 9">
    <name type="scientific">Blastomonas aquatica</name>
    <dbReference type="NCBI Taxonomy" id="1510276"/>
    <lineage>
        <taxon>Bacteria</taxon>
        <taxon>Pseudomonadati</taxon>
        <taxon>Pseudomonadota</taxon>
        <taxon>Alphaproteobacteria</taxon>
        <taxon>Sphingomonadales</taxon>
        <taxon>Sphingomonadaceae</taxon>
        <taxon>Blastomonas</taxon>
    </lineage>
</organism>
<evidence type="ECO:0000256" key="4">
    <source>
        <dbReference type="ARBA" id="ARBA00022989"/>
    </source>
</evidence>
<feature type="transmembrane region" description="Helical" evidence="7">
    <location>
        <begin position="158"/>
        <end position="177"/>
    </location>
</feature>
<keyword evidence="9" id="KW-1185">Reference proteome</keyword>
<feature type="transmembrane region" description="Helical" evidence="7">
    <location>
        <begin position="12"/>
        <end position="30"/>
    </location>
</feature>
<feature type="transmembrane region" description="Helical" evidence="7">
    <location>
        <begin position="208"/>
        <end position="232"/>
    </location>
</feature>
<name>A0ABQ1JE19_9SPHN</name>
<evidence type="ECO:0000256" key="1">
    <source>
        <dbReference type="ARBA" id="ARBA00004141"/>
    </source>
</evidence>
<keyword evidence="5 7" id="KW-0472">Membrane</keyword>
<evidence type="ECO:0000256" key="7">
    <source>
        <dbReference type="SAM" id="Phobius"/>
    </source>
</evidence>
<dbReference type="PANTHER" id="PTHR21716:SF16">
    <property type="entry name" value="BLL1467 PROTEIN"/>
    <property type="match status" value="1"/>
</dbReference>
<feature type="transmembrane region" description="Helical" evidence="7">
    <location>
        <begin position="319"/>
        <end position="343"/>
    </location>
</feature>
<dbReference type="InterPro" id="IPR002549">
    <property type="entry name" value="AI-2E-like"/>
</dbReference>
<proteinExistence type="inferred from homology"/>
<evidence type="ECO:0000256" key="3">
    <source>
        <dbReference type="ARBA" id="ARBA00022692"/>
    </source>
</evidence>
<gene>
    <name evidence="8" type="ORF">GCM10010833_22240</name>
</gene>
<evidence type="ECO:0000256" key="2">
    <source>
        <dbReference type="ARBA" id="ARBA00009773"/>
    </source>
</evidence>
<evidence type="ECO:0000256" key="6">
    <source>
        <dbReference type="SAM" id="MobiDB-lite"/>
    </source>
</evidence>
<evidence type="ECO:0000256" key="5">
    <source>
        <dbReference type="ARBA" id="ARBA00023136"/>
    </source>
</evidence>
<dbReference type="PANTHER" id="PTHR21716">
    <property type="entry name" value="TRANSMEMBRANE PROTEIN"/>
    <property type="match status" value="1"/>
</dbReference>
<keyword evidence="4 7" id="KW-1133">Transmembrane helix</keyword>
<reference evidence="9" key="1">
    <citation type="journal article" date="2019" name="Int. J. Syst. Evol. Microbiol.">
        <title>The Global Catalogue of Microorganisms (GCM) 10K type strain sequencing project: providing services to taxonomists for standard genome sequencing and annotation.</title>
        <authorList>
            <consortium name="The Broad Institute Genomics Platform"/>
            <consortium name="The Broad Institute Genome Sequencing Center for Infectious Disease"/>
            <person name="Wu L."/>
            <person name="Ma J."/>
        </authorList>
    </citation>
    <scope>NUCLEOTIDE SEQUENCE [LARGE SCALE GENOMIC DNA]</scope>
    <source>
        <strain evidence="9">CGMCC 1.12851</strain>
    </source>
</reference>
<keyword evidence="3 7" id="KW-0812">Transmembrane</keyword>
<feature type="transmembrane region" description="Helical" evidence="7">
    <location>
        <begin position="238"/>
        <end position="264"/>
    </location>
</feature>
<dbReference type="Pfam" id="PF01594">
    <property type="entry name" value="AI-2E_transport"/>
    <property type="match status" value="1"/>
</dbReference>
<comment type="similarity">
    <text evidence="2">Belongs to the autoinducer-2 exporter (AI-2E) (TC 2.A.86) family.</text>
</comment>
<evidence type="ECO:0000313" key="8">
    <source>
        <dbReference type="EMBL" id="GGB66596.1"/>
    </source>
</evidence>
<protein>
    <submittedName>
        <fullName evidence="8">AI-2E family transporter</fullName>
    </submittedName>
</protein>
<feature type="transmembrane region" description="Helical" evidence="7">
    <location>
        <begin position="276"/>
        <end position="299"/>
    </location>
</feature>
<feature type="region of interest" description="Disordered" evidence="6">
    <location>
        <begin position="360"/>
        <end position="380"/>
    </location>
</feature>
<dbReference type="EMBL" id="BMGD01000003">
    <property type="protein sequence ID" value="GGB66596.1"/>
    <property type="molecule type" value="Genomic_DNA"/>
</dbReference>
<comment type="subcellular location">
    <subcellularLocation>
        <location evidence="1">Membrane</location>
        <topology evidence="1">Multi-pass membrane protein</topology>
    </subcellularLocation>
</comment>
<dbReference type="Proteomes" id="UP000614261">
    <property type="component" value="Unassembled WGS sequence"/>
</dbReference>
<feature type="transmembrane region" description="Helical" evidence="7">
    <location>
        <begin position="66"/>
        <end position="91"/>
    </location>
</feature>
<comment type="caution">
    <text evidence="8">The sequence shown here is derived from an EMBL/GenBank/DDBJ whole genome shotgun (WGS) entry which is preliminary data.</text>
</comment>
<sequence>MPDELRRDRLLAALALIAGVALFLAFPFAMRAGAEFFLPLAVAIVLSIALVPALEWMERRGLPSMAAAFLCLVLFLVIANGALAVIVVPAADWFLLLPDRIPKIMENLGPLIDLYSDLQKFVDDTTRLVSGSMVKAQNAAVASPESLLDLFASAAPGVALQMAFVVLLIFFFLAGWTKLRENAISSRGSFTGAMATARVIQNVVSATSAYLTTITLINLLLGLSVGVVVWMLGMESPAMWGGIVALLNFVPYLGPVLAAILLALGGLMSFGDLWTALIPASVQVVFHLVEANLITPAVLGRRLTMNPLLILVSLSYWAWVWGTTGALLAVPLLIIIQTVVAAAGKPDIAGFLFESGTLTRHPREGETAPTEPLSPVRGKI</sequence>
<accession>A0ABQ1JE19</accession>
<evidence type="ECO:0000313" key="9">
    <source>
        <dbReference type="Proteomes" id="UP000614261"/>
    </source>
</evidence>
<feature type="transmembrane region" description="Helical" evidence="7">
    <location>
        <begin position="36"/>
        <end position="54"/>
    </location>
</feature>